<evidence type="ECO:0000256" key="1">
    <source>
        <dbReference type="ARBA" id="ARBA00009995"/>
    </source>
</evidence>
<dbReference type="AlphaFoldDB" id="A0A0N4VB79"/>
<sequence length="376" mass="43191">MVTVRVILTIAVINLLDTDAAKVLFHAMHSSPSHVGSMLPVAKALCKAGHEVHFLETTYSKKPFRFPDCIQGHFISLPKNITDHHFDDPASRVWTGKPALDTVSNVFHLGDVALQEILVHKQVEINQILNTTWDLVFTDELFSYTSYGIALENARKHQKPFIIFSTTILMHGFGWEQALGNHFLGYYTPWCERFFLFNALGKFCVQFPGGNQFISISSAKQLFRCFVNTQKSCRFIFVSGENEFGTLPENVKVLKWAPQYDVLQHPKTRLFISHCGLKRCFSRFANKHTVTPEGLLNITLDMLNNPKYAEAVAKTYSFYIDRPVESLYEAVFWTNRALQNRSRNLRFKRRGIFMPLMQYFYVVEMLLLLVFIVAVA</sequence>
<evidence type="ECO:0000256" key="4">
    <source>
        <dbReference type="ARBA" id="ARBA00022679"/>
    </source>
</evidence>
<proteinExistence type="inferred from homology"/>
<dbReference type="PANTHER" id="PTHR48043:SF145">
    <property type="entry name" value="FI06409P-RELATED"/>
    <property type="match status" value="1"/>
</dbReference>
<feature type="chain" id="PRO_5043122791" description="glucuronosyltransferase" evidence="7">
    <location>
        <begin position="21"/>
        <end position="376"/>
    </location>
</feature>
<dbReference type="InterPro" id="IPR050271">
    <property type="entry name" value="UDP-glycosyltransferase"/>
</dbReference>
<comment type="similarity">
    <text evidence="1">Belongs to the UDP-glycosyltransferase family.</text>
</comment>
<feature type="signal peptide" evidence="7">
    <location>
        <begin position="1"/>
        <end position="20"/>
    </location>
</feature>
<dbReference type="InterPro" id="IPR002213">
    <property type="entry name" value="UDP_glucos_trans"/>
</dbReference>
<name>A0A0N4VB79_ENTVE</name>
<dbReference type="OrthoDB" id="5835829at2759"/>
<keyword evidence="6" id="KW-0472">Membrane</keyword>
<dbReference type="EC" id="2.4.1.17" evidence="2"/>
<keyword evidence="9" id="KW-1185">Reference proteome</keyword>
<dbReference type="EMBL" id="UXUI01008845">
    <property type="protein sequence ID" value="VDD92514.1"/>
    <property type="molecule type" value="Genomic_DNA"/>
</dbReference>
<dbReference type="SUPFAM" id="SSF53756">
    <property type="entry name" value="UDP-Glycosyltransferase/glycogen phosphorylase"/>
    <property type="match status" value="1"/>
</dbReference>
<evidence type="ECO:0000313" key="10">
    <source>
        <dbReference type="WBParaSite" id="EVEC_0000778101-mRNA-1"/>
    </source>
</evidence>
<reference evidence="10" key="1">
    <citation type="submission" date="2017-02" db="UniProtKB">
        <authorList>
            <consortium name="WormBaseParasite"/>
        </authorList>
    </citation>
    <scope>IDENTIFICATION</scope>
</reference>
<evidence type="ECO:0000256" key="2">
    <source>
        <dbReference type="ARBA" id="ARBA00012544"/>
    </source>
</evidence>
<dbReference type="Proteomes" id="UP000274131">
    <property type="component" value="Unassembled WGS sequence"/>
</dbReference>
<dbReference type="Pfam" id="PF00201">
    <property type="entry name" value="UDPGT"/>
    <property type="match status" value="2"/>
</dbReference>
<keyword evidence="6" id="KW-0812">Transmembrane</keyword>
<feature type="transmembrane region" description="Helical" evidence="6">
    <location>
        <begin position="351"/>
        <end position="375"/>
    </location>
</feature>
<evidence type="ECO:0000256" key="7">
    <source>
        <dbReference type="SAM" id="SignalP"/>
    </source>
</evidence>
<keyword evidence="3" id="KW-0328">Glycosyltransferase</keyword>
<reference evidence="8 9" key="2">
    <citation type="submission" date="2018-10" db="EMBL/GenBank/DDBJ databases">
        <authorList>
            <consortium name="Pathogen Informatics"/>
        </authorList>
    </citation>
    <scope>NUCLEOTIDE SEQUENCE [LARGE SCALE GENOMIC DNA]</scope>
</reference>
<evidence type="ECO:0000256" key="5">
    <source>
        <dbReference type="ARBA" id="ARBA00047475"/>
    </source>
</evidence>
<dbReference type="STRING" id="51028.A0A0N4VB79"/>
<accession>A0A0N4VB79</accession>
<protein>
    <recommendedName>
        <fullName evidence="2">glucuronosyltransferase</fullName>
        <ecNumber evidence="2">2.4.1.17</ecNumber>
    </recommendedName>
</protein>
<gene>
    <name evidence="8" type="ORF">EVEC_LOCUS7265</name>
</gene>
<organism evidence="10">
    <name type="scientific">Enterobius vermicularis</name>
    <name type="common">Human pinworm</name>
    <dbReference type="NCBI Taxonomy" id="51028"/>
    <lineage>
        <taxon>Eukaryota</taxon>
        <taxon>Metazoa</taxon>
        <taxon>Ecdysozoa</taxon>
        <taxon>Nematoda</taxon>
        <taxon>Chromadorea</taxon>
        <taxon>Rhabditida</taxon>
        <taxon>Spirurina</taxon>
        <taxon>Oxyuridomorpha</taxon>
        <taxon>Oxyuroidea</taxon>
        <taxon>Oxyuridae</taxon>
        <taxon>Enterobius</taxon>
    </lineage>
</organism>
<keyword evidence="6" id="KW-1133">Transmembrane helix</keyword>
<evidence type="ECO:0000256" key="3">
    <source>
        <dbReference type="ARBA" id="ARBA00022676"/>
    </source>
</evidence>
<dbReference type="PANTHER" id="PTHR48043">
    <property type="entry name" value="EG:EG0003.4 PROTEIN-RELATED"/>
    <property type="match status" value="1"/>
</dbReference>
<dbReference type="GO" id="GO:0015020">
    <property type="term" value="F:glucuronosyltransferase activity"/>
    <property type="evidence" value="ECO:0007669"/>
    <property type="project" value="UniProtKB-EC"/>
</dbReference>
<dbReference type="WBParaSite" id="EVEC_0000778101-mRNA-1">
    <property type="protein sequence ID" value="EVEC_0000778101-mRNA-1"/>
    <property type="gene ID" value="EVEC_0000778101"/>
</dbReference>
<evidence type="ECO:0000313" key="9">
    <source>
        <dbReference type="Proteomes" id="UP000274131"/>
    </source>
</evidence>
<comment type="catalytic activity">
    <reaction evidence="5">
        <text>glucuronate acceptor + UDP-alpha-D-glucuronate = acceptor beta-D-glucuronoside + UDP + H(+)</text>
        <dbReference type="Rhea" id="RHEA:21032"/>
        <dbReference type="ChEBI" id="CHEBI:15378"/>
        <dbReference type="ChEBI" id="CHEBI:58052"/>
        <dbReference type="ChEBI" id="CHEBI:58223"/>
        <dbReference type="ChEBI" id="CHEBI:132367"/>
        <dbReference type="ChEBI" id="CHEBI:132368"/>
        <dbReference type="EC" id="2.4.1.17"/>
    </reaction>
</comment>
<evidence type="ECO:0000313" key="8">
    <source>
        <dbReference type="EMBL" id="VDD92514.1"/>
    </source>
</evidence>
<evidence type="ECO:0000256" key="6">
    <source>
        <dbReference type="SAM" id="Phobius"/>
    </source>
</evidence>
<keyword evidence="7" id="KW-0732">Signal</keyword>
<dbReference type="Gene3D" id="3.40.50.2000">
    <property type="entry name" value="Glycogen Phosphorylase B"/>
    <property type="match status" value="2"/>
</dbReference>
<keyword evidence="4" id="KW-0808">Transferase</keyword>